<gene>
    <name evidence="4" type="ORF">F1728_28725</name>
</gene>
<feature type="domain" description="Sulfatase N-terminal" evidence="3">
    <location>
        <begin position="47"/>
        <end position="353"/>
    </location>
</feature>
<keyword evidence="2" id="KW-0378">Hydrolase</keyword>
<dbReference type="Gene3D" id="2.60.120.260">
    <property type="entry name" value="Galactose-binding domain-like"/>
    <property type="match status" value="1"/>
</dbReference>
<dbReference type="Gene3D" id="3.30.1120.10">
    <property type="match status" value="1"/>
</dbReference>
<evidence type="ECO:0000259" key="3">
    <source>
        <dbReference type="Pfam" id="PF00884"/>
    </source>
</evidence>
<dbReference type="Pfam" id="PF00884">
    <property type="entry name" value="Sulfatase"/>
    <property type="match status" value="1"/>
</dbReference>
<reference evidence="4 5" key="1">
    <citation type="submission" date="2019-09" db="EMBL/GenBank/DDBJ databases">
        <title>Gimesia benthica sp. nov., a novel bacterium isolated from deep-sea water of the Northwest Indian Ocean.</title>
        <authorList>
            <person name="Dai X."/>
        </authorList>
    </citation>
    <scope>NUCLEOTIDE SEQUENCE [LARGE SCALE GENOMIC DNA]</scope>
    <source>
        <strain evidence="4 5">E7</strain>
    </source>
</reference>
<dbReference type="PANTHER" id="PTHR42693:SF53">
    <property type="entry name" value="ENDO-4-O-SULFATASE"/>
    <property type="match status" value="1"/>
</dbReference>
<evidence type="ECO:0000313" key="5">
    <source>
        <dbReference type="Proteomes" id="UP000427281"/>
    </source>
</evidence>
<dbReference type="InterPro" id="IPR050738">
    <property type="entry name" value="Sulfatase"/>
</dbReference>
<name>A0A6I6AQ10_9PLAN</name>
<dbReference type="SUPFAM" id="SSF53649">
    <property type="entry name" value="Alkaline phosphatase-like"/>
    <property type="match status" value="1"/>
</dbReference>
<dbReference type="InterPro" id="IPR000917">
    <property type="entry name" value="Sulfatase_N"/>
</dbReference>
<dbReference type="SUPFAM" id="SSF49785">
    <property type="entry name" value="Galactose-binding domain-like"/>
    <property type="match status" value="1"/>
</dbReference>
<proteinExistence type="inferred from homology"/>
<dbReference type="InterPro" id="IPR017850">
    <property type="entry name" value="Alkaline_phosphatase_core_sf"/>
</dbReference>
<evidence type="ECO:0000256" key="2">
    <source>
        <dbReference type="ARBA" id="ARBA00022801"/>
    </source>
</evidence>
<dbReference type="InterPro" id="IPR008979">
    <property type="entry name" value="Galactose-bd-like_sf"/>
</dbReference>
<dbReference type="GO" id="GO:0004065">
    <property type="term" value="F:arylsulfatase activity"/>
    <property type="evidence" value="ECO:0007669"/>
    <property type="project" value="TreeGrafter"/>
</dbReference>
<sequence>MNRNRDSTPRLRLFFMKLRRFLLTAVFGLICLMSLEYAQAQEPTKRPNILLIMADDQGYWDTEVAGNPHIETPALKQMAAEGVTFTHFHANMVCAPTRAGLMTGRHYLRTGLYNTRFGGDTLGRNETTIAQVLKSAGYRTALFGKWHLGRYSQYQPHRRGFDHFFGHYHGHIERYSNPDQVVVNGQPVETLGYVTDLFTEAAIDFIKRDQQQPFFCFLAFNAPHSPFLLDTTHFGQPEGDKLIEKYLAKGLPLREARIYGMVERIDQNLSRLFKVLKEQGLDEETLVIYTSDNGGVSKAFKAGLKGGKGSAYEGGTRVPFVVRWPGQIPAGKKTDALVAQIDLFPTFCELAGVSIPEGVDLDGKSILSLMQQGGGESPHEYLYHTWDRYTPNPWHRWSIHGPRFKLVGHDPQGKKKQQEPAGQLYDLTADPGETKDVSWKFPEVASRLRNEFHRWFDDVTRGQEYQPAAIPVGDSTEPVVELQPSWAIIDGDGLEYSFDGYDWDTLDGWKSNKSSAHWQLDVLKSGRYEVELSYGYRSEPTTSGTLQLTVGDQSLSCKLPMTTSQNVFMKTIAGTLDLSQGKQKLTIRAAAPAGIQGLRLNSIWLKALPE</sequence>
<dbReference type="CDD" id="cd16146">
    <property type="entry name" value="ARS_like"/>
    <property type="match status" value="1"/>
</dbReference>
<protein>
    <submittedName>
        <fullName evidence="4">Arylsulfatase</fullName>
    </submittedName>
</protein>
<dbReference type="PANTHER" id="PTHR42693">
    <property type="entry name" value="ARYLSULFATASE FAMILY MEMBER"/>
    <property type="match status" value="1"/>
</dbReference>
<accession>A0A6I6AQ10</accession>
<keyword evidence="5" id="KW-1185">Reference proteome</keyword>
<dbReference type="EMBL" id="CP043930">
    <property type="protein sequence ID" value="QGQ26419.1"/>
    <property type="molecule type" value="Genomic_DNA"/>
</dbReference>
<evidence type="ECO:0000256" key="1">
    <source>
        <dbReference type="ARBA" id="ARBA00008779"/>
    </source>
</evidence>
<dbReference type="Gene3D" id="3.40.720.10">
    <property type="entry name" value="Alkaline Phosphatase, subunit A"/>
    <property type="match status" value="1"/>
</dbReference>
<dbReference type="KEGG" id="gim:F1728_28725"/>
<evidence type="ECO:0000313" key="4">
    <source>
        <dbReference type="EMBL" id="QGQ26419.1"/>
    </source>
</evidence>
<organism evidence="4 5">
    <name type="scientific">Gimesia benthica</name>
    <dbReference type="NCBI Taxonomy" id="2608982"/>
    <lineage>
        <taxon>Bacteria</taxon>
        <taxon>Pseudomonadati</taxon>
        <taxon>Planctomycetota</taxon>
        <taxon>Planctomycetia</taxon>
        <taxon>Planctomycetales</taxon>
        <taxon>Planctomycetaceae</taxon>
        <taxon>Gimesia</taxon>
    </lineage>
</organism>
<dbReference type="AlphaFoldDB" id="A0A6I6AQ10"/>
<comment type="similarity">
    <text evidence="1">Belongs to the sulfatase family.</text>
</comment>
<dbReference type="Proteomes" id="UP000427281">
    <property type="component" value="Chromosome"/>
</dbReference>